<dbReference type="AlphaFoldDB" id="A0A9Q6ENG1"/>
<reference evidence="1 2" key="1">
    <citation type="submission" date="2015-02" db="EMBL/GenBank/DDBJ databases">
        <title>Nostoc linckia genome annotation.</title>
        <authorList>
            <person name="Zhou Z."/>
        </authorList>
    </citation>
    <scope>NUCLEOTIDE SEQUENCE [LARGE SCALE GENOMIC DNA]</scope>
    <source>
        <strain evidence="2">z8</strain>
    </source>
</reference>
<sequence>MGHWAWGIGHGALGMGKVKRGKDEKIFHWDCSRAFCLLPSMGIIVNVLCVKQVGKNEIRNI</sequence>
<evidence type="ECO:0000313" key="2">
    <source>
        <dbReference type="Proteomes" id="UP000222310"/>
    </source>
</evidence>
<accession>A0A9Q6ENG1</accession>
<dbReference type="Proteomes" id="UP000222310">
    <property type="component" value="Unassembled WGS sequence"/>
</dbReference>
<organism evidence="1 2">
    <name type="scientific">Nostoc linckia z8</name>
    <dbReference type="NCBI Taxonomy" id="1628746"/>
    <lineage>
        <taxon>Bacteria</taxon>
        <taxon>Bacillati</taxon>
        <taxon>Cyanobacteriota</taxon>
        <taxon>Cyanophyceae</taxon>
        <taxon>Nostocales</taxon>
        <taxon>Nostocaceae</taxon>
        <taxon>Nostoc</taxon>
    </lineage>
</organism>
<protein>
    <submittedName>
        <fullName evidence="1">Uncharacterized protein</fullName>
    </submittedName>
</protein>
<gene>
    <name evidence="1" type="ORF">VF08_01585</name>
</gene>
<comment type="caution">
    <text evidence="1">The sequence shown here is derived from an EMBL/GenBank/DDBJ whole genome shotgun (WGS) entry which is preliminary data.</text>
</comment>
<proteinExistence type="predicted"/>
<evidence type="ECO:0000313" key="1">
    <source>
        <dbReference type="EMBL" id="PHK07314.1"/>
    </source>
</evidence>
<name>A0A9Q6ENG1_NOSLI</name>
<dbReference type="EMBL" id="LAHD01000002">
    <property type="protein sequence ID" value="PHK07314.1"/>
    <property type="molecule type" value="Genomic_DNA"/>
</dbReference>